<dbReference type="AlphaFoldDB" id="A0A9P5YQ84"/>
<gene>
    <name evidence="2" type="ORF">BDN70DRAFT_937414</name>
</gene>
<accession>A0A9P5YQ84</accession>
<feature type="compositionally biased region" description="Low complexity" evidence="1">
    <location>
        <begin position="35"/>
        <end position="44"/>
    </location>
</feature>
<keyword evidence="3" id="KW-1185">Reference proteome</keyword>
<feature type="region of interest" description="Disordered" evidence="1">
    <location>
        <begin position="1"/>
        <end position="94"/>
    </location>
</feature>
<organism evidence="2 3">
    <name type="scientific">Pholiota conissans</name>
    <dbReference type="NCBI Taxonomy" id="109636"/>
    <lineage>
        <taxon>Eukaryota</taxon>
        <taxon>Fungi</taxon>
        <taxon>Dikarya</taxon>
        <taxon>Basidiomycota</taxon>
        <taxon>Agaricomycotina</taxon>
        <taxon>Agaricomycetes</taxon>
        <taxon>Agaricomycetidae</taxon>
        <taxon>Agaricales</taxon>
        <taxon>Agaricineae</taxon>
        <taxon>Strophariaceae</taxon>
        <taxon>Pholiota</taxon>
    </lineage>
</organism>
<feature type="compositionally biased region" description="Basic residues" evidence="1">
    <location>
        <begin position="78"/>
        <end position="87"/>
    </location>
</feature>
<dbReference type="OrthoDB" id="3063862at2759"/>
<name>A0A9P5YQ84_9AGAR</name>
<dbReference type="Proteomes" id="UP000807469">
    <property type="component" value="Unassembled WGS sequence"/>
</dbReference>
<evidence type="ECO:0000313" key="2">
    <source>
        <dbReference type="EMBL" id="KAF9473464.1"/>
    </source>
</evidence>
<evidence type="ECO:0000313" key="3">
    <source>
        <dbReference type="Proteomes" id="UP000807469"/>
    </source>
</evidence>
<protein>
    <submittedName>
        <fullName evidence="2">Uncharacterized protein</fullName>
    </submittedName>
</protein>
<reference evidence="2" key="1">
    <citation type="submission" date="2020-11" db="EMBL/GenBank/DDBJ databases">
        <authorList>
            <consortium name="DOE Joint Genome Institute"/>
            <person name="Ahrendt S."/>
            <person name="Riley R."/>
            <person name="Andreopoulos W."/>
            <person name="Labutti K."/>
            <person name="Pangilinan J."/>
            <person name="Ruiz-Duenas F.J."/>
            <person name="Barrasa J.M."/>
            <person name="Sanchez-Garcia M."/>
            <person name="Camarero S."/>
            <person name="Miyauchi S."/>
            <person name="Serrano A."/>
            <person name="Linde D."/>
            <person name="Babiker R."/>
            <person name="Drula E."/>
            <person name="Ayuso-Fernandez I."/>
            <person name="Pacheco R."/>
            <person name="Padilla G."/>
            <person name="Ferreira P."/>
            <person name="Barriuso J."/>
            <person name="Kellner H."/>
            <person name="Castanera R."/>
            <person name="Alfaro M."/>
            <person name="Ramirez L."/>
            <person name="Pisabarro A.G."/>
            <person name="Kuo A."/>
            <person name="Tritt A."/>
            <person name="Lipzen A."/>
            <person name="He G."/>
            <person name="Yan M."/>
            <person name="Ng V."/>
            <person name="Cullen D."/>
            <person name="Martin F."/>
            <person name="Rosso M.-N."/>
            <person name="Henrissat B."/>
            <person name="Hibbett D."/>
            <person name="Martinez A.T."/>
            <person name="Grigoriev I.V."/>
        </authorList>
    </citation>
    <scope>NUCLEOTIDE SEQUENCE</scope>
    <source>
        <strain evidence="2">CIRM-BRFM 674</strain>
    </source>
</reference>
<evidence type="ECO:0000256" key="1">
    <source>
        <dbReference type="SAM" id="MobiDB-lite"/>
    </source>
</evidence>
<comment type="caution">
    <text evidence="2">The sequence shown here is derived from an EMBL/GenBank/DDBJ whole genome shotgun (WGS) entry which is preliminary data.</text>
</comment>
<feature type="compositionally biased region" description="Basic and acidic residues" evidence="1">
    <location>
        <begin position="18"/>
        <end position="32"/>
    </location>
</feature>
<dbReference type="EMBL" id="MU155440">
    <property type="protein sequence ID" value="KAF9473464.1"/>
    <property type="molecule type" value="Genomic_DNA"/>
</dbReference>
<sequence length="467" mass="51297">MPMTRQTAKRIKSAATVTDEHPLGPIAERDPPVESSSDSDNSSDFEPAPVRAAEELAPSSFNERVIQSAPPSPPPTVAKRKRGRKAKALVEDDSEVDAPPTKITYILTILSAQEANKPVSKRQPVSDSMELAINEPWDTVKAQLLAKIDTALNPTFLDFDDFTTMFFIMRVLPKPGMALSTQENYASLLLRVNNLASKTPTVNITIQQKQGRGPTANKEKENVPAAASAMEAAGEGKAAKKKKEPTILSGNVNRALNVQKLQDHWRCTIRQPGTCIGAYCYVFPDTQVHLPLNHERLECWSSAMLKNDGSSTVEKPPNHRLFDPEGPLRQSPVIQRRIDAQNSLKAQPASQQPVIVFGDQFADLFRNAGVSRSEPSAHQPIAGSFQPSSTLLNPTIRDVGPDMPIAQFCNSFGLQPAVLEKLEENAYDFARNLCFITLENLTEMGFKLGQKAALQDAIERWSVPRIA</sequence>
<proteinExistence type="predicted"/>